<dbReference type="Pfam" id="PF11258">
    <property type="entry name" value="DUF3048"/>
    <property type="match status" value="1"/>
</dbReference>
<evidence type="ECO:0008006" key="6">
    <source>
        <dbReference type="Google" id="ProtNLM"/>
    </source>
</evidence>
<feature type="compositionally biased region" description="Low complexity" evidence="1">
    <location>
        <begin position="46"/>
        <end position="55"/>
    </location>
</feature>
<evidence type="ECO:0000256" key="1">
    <source>
        <dbReference type="SAM" id="MobiDB-lite"/>
    </source>
</evidence>
<feature type="domain" description="DUF3048" evidence="2">
    <location>
        <begin position="73"/>
        <end position="211"/>
    </location>
</feature>
<keyword evidence="5" id="KW-1185">Reference proteome</keyword>
<dbReference type="SUPFAM" id="SSF159774">
    <property type="entry name" value="YerB-like"/>
    <property type="match status" value="1"/>
</dbReference>
<dbReference type="InterPro" id="IPR021416">
    <property type="entry name" value="DUF3048_N"/>
</dbReference>
<feature type="domain" description="DUF3048" evidence="3">
    <location>
        <begin position="241"/>
        <end position="355"/>
    </location>
</feature>
<dbReference type="InterPro" id="IPR035328">
    <property type="entry name" value="DUF3048_C"/>
</dbReference>
<evidence type="ECO:0000313" key="5">
    <source>
        <dbReference type="Proteomes" id="UP000199039"/>
    </source>
</evidence>
<dbReference type="AlphaFoldDB" id="A0A1G6X1X8"/>
<dbReference type="STRING" id="1814289.SAMN05216410_0067"/>
<accession>A0A1G6X1X8</accession>
<dbReference type="Pfam" id="PF17479">
    <property type="entry name" value="DUF3048_C"/>
    <property type="match status" value="1"/>
</dbReference>
<gene>
    <name evidence="4" type="ORF">SAMN05216410_0067</name>
</gene>
<evidence type="ECO:0000259" key="2">
    <source>
        <dbReference type="Pfam" id="PF11258"/>
    </source>
</evidence>
<dbReference type="Gene3D" id="3.50.90.10">
    <property type="entry name" value="YerB-like"/>
    <property type="match status" value="1"/>
</dbReference>
<dbReference type="InterPro" id="IPR023158">
    <property type="entry name" value="YerB-like_sf"/>
</dbReference>
<sequence>MLRTHSVPTAGSPVRARASWGALAATVVSTSLLLAGCSSEPAASPTVTAEVTTDATADKSAAPEPVLPTTWALTGVPSADLVNRPALAIKIENSREARPQTGLEYSDVVWEEVVEGGITRYIAVYHSQIPETVGPIRSVRPMDSNIIAPLAGLMVFSGGQPPFVQSVRDVGLQVVSHDLGNAGFYRTKDRKAPHNVFGTPATFLAQADATHMDSPKGEFLFASDAATATAAVSGAPATSIAVVMSASSRPTWAWDAASGTFLRSEGTTPAVSSTGAQLAAKNVVVLKVSLFNTQYTDPAGSPVPETQVIGSGEAVVATGGKSVTATWTKPDAATPFSLTAADGTPITLAPGNTWVELVPVSNGSVTTS</sequence>
<protein>
    <recommendedName>
        <fullName evidence="6">DUF3048 domain-containing protein</fullName>
    </recommendedName>
</protein>
<organism evidence="4 5">
    <name type="scientific">Sanguibacter gelidistatuariae</name>
    <dbReference type="NCBI Taxonomy" id="1814289"/>
    <lineage>
        <taxon>Bacteria</taxon>
        <taxon>Bacillati</taxon>
        <taxon>Actinomycetota</taxon>
        <taxon>Actinomycetes</taxon>
        <taxon>Micrococcales</taxon>
        <taxon>Sanguibacteraceae</taxon>
        <taxon>Sanguibacter</taxon>
    </lineage>
</organism>
<dbReference type="Proteomes" id="UP000199039">
    <property type="component" value="Unassembled WGS sequence"/>
</dbReference>
<proteinExistence type="predicted"/>
<name>A0A1G6X1X8_9MICO</name>
<dbReference type="EMBL" id="FMYH01000010">
    <property type="protein sequence ID" value="SDD72182.1"/>
    <property type="molecule type" value="Genomic_DNA"/>
</dbReference>
<evidence type="ECO:0000259" key="3">
    <source>
        <dbReference type="Pfam" id="PF17479"/>
    </source>
</evidence>
<evidence type="ECO:0000313" key="4">
    <source>
        <dbReference type="EMBL" id="SDD72182.1"/>
    </source>
</evidence>
<reference evidence="4 5" key="1">
    <citation type="submission" date="2016-09" db="EMBL/GenBank/DDBJ databases">
        <authorList>
            <person name="Capua I."/>
            <person name="De Benedictis P."/>
            <person name="Joannis T."/>
            <person name="Lombin L.H."/>
            <person name="Cattoli G."/>
        </authorList>
    </citation>
    <scope>NUCLEOTIDE SEQUENCE [LARGE SCALE GENOMIC DNA]</scope>
    <source>
        <strain evidence="4 5">ISLP-3</strain>
    </source>
</reference>
<feature type="region of interest" description="Disordered" evidence="1">
    <location>
        <begin position="39"/>
        <end position="62"/>
    </location>
</feature>